<dbReference type="SUPFAM" id="SSF47090">
    <property type="entry name" value="PGBD-like"/>
    <property type="match status" value="1"/>
</dbReference>
<evidence type="ECO:0000313" key="4">
    <source>
        <dbReference type="Proteomes" id="UP000240243"/>
    </source>
</evidence>
<comment type="caution">
    <text evidence="3">The sequence shown here is derived from an EMBL/GenBank/DDBJ whole genome shotgun (WGS) entry which is preliminary data.</text>
</comment>
<keyword evidence="4" id="KW-1185">Reference proteome</keyword>
<feature type="domain" description="Peptidoglycan binding-like" evidence="2">
    <location>
        <begin position="134"/>
        <end position="188"/>
    </location>
</feature>
<dbReference type="InterPro" id="IPR036366">
    <property type="entry name" value="PGBDSf"/>
</dbReference>
<sequence length="1060" mass="115093">MRIRPGIGAVLLTYLFLTGTPAAQERQLGSDGDVTLSLPAQYRCDTTAPVTVTAPDPSLFTEDQVRLQRLLGLARAALGFECPTLSAIEMTGVVAGRRVYNGVAMKADGWRLVSGPPVATSAPVPSTASNYPPQRVKRVQYLLTELGYRPGPVDGAFGSHTVDAIKRYQADHGLVQTGVPSAELMSQLKASFQARTATTRTETSPPSSPEAAKAPTLANPVGSLVAPAPAGAVPVAGAGQAYATQEMEVEAPASAATVAAQQAGVRVVRGRPLLVKGGWSGTIEREGIASAEEIATLGHFLDHIRIGLNPGIARASDSTGPSGSYSADARALCVANRLLSGAARDEILQPETTKEFRDWKGTGTNEFERLRAKQHFNGLLTGLVTAAPRLPMKFIFVDRLMLRAFDSNQGGFPFLRPIELDLPQSDCFRIGNDYLPVAADLPSLWPMDPLAAEELIQRIPVDPDFPQGLGALRKVFVAVELTLSGARESPIHGKLEDEPLVPIKLDVESVALYEDPDLERHLYTFAVDAPAPSVLLAGLPERIPMPEVAMLNVDTVALLLLKANGDTLSAEAWNVLARHHSLADLRYYDKNRMSSRGTDVTKLASYDPLYVPFFPPGVTLSQNQKLTPQQLELFKAWSLARAKALPARFVLQGDLVRVDGGNDPDRAELRFRQSDYSGRSVLQPLVSRGYRQEQIALPELDKSSDYLAGVNRRRIPLLVFPNLLGKYLPDVTLDQLTTISEGQRWSWPVELDVVVRKTEIVELGQQAGTYGTAAVSDAVVLHLEPSTLRILGRIPNTEQAGSWKLTTLHEQKYDVAPLAVGENVEWDVLGVRLGMTMDEAEVVLRQRMQVARVYDRIKQEATLGHGYAVSRVFIGTDDDEVVALFTAAGNADQVQAVFRRTRMNRANSVESNALYTDADPVYRALTAKYGVGADRSSYYLRWGAADDLSPCTAFRTSDLGTSESTLRAGTASHMDRLLLAQIDFGLSSKVQVTGGGTDKHRPADDWSACGPVVVAHAWGEPMRLWLFDHAVAAQSAERDYQTYVEDRTEQAAKVEAGLDL</sequence>
<evidence type="ECO:0000259" key="2">
    <source>
        <dbReference type="Pfam" id="PF01471"/>
    </source>
</evidence>
<feature type="region of interest" description="Disordered" evidence="1">
    <location>
        <begin position="192"/>
        <end position="215"/>
    </location>
</feature>
<accession>A0A2P7R0P6</accession>
<gene>
    <name evidence="3" type="ORF">C7H85_16210</name>
</gene>
<dbReference type="Gene3D" id="1.10.101.10">
    <property type="entry name" value="PGBD-like superfamily/PGBD"/>
    <property type="match status" value="1"/>
</dbReference>
<reference evidence="3 4" key="1">
    <citation type="submission" date="2018-03" db="EMBL/GenBank/DDBJ databases">
        <title>The draft genome of Zobellella sp. 59N8.</title>
        <authorList>
            <person name="Liu L."/>
            <person name="Li L."/>
            <person name="Zhang X."/>
            <person name="Liang L."/>
            <person name="Wang T."/>
        </authorList>
    </citation>
    <scope>NUCLEOTIDE SEQUENCE [LARGE SCALE GENOMIC DNA]</scope>
    <source>
        <strain evidence="3 4">59N8</strain>
    </source>
</reference>
<dbReference type="EMBL" id="PXYG01000008">
    <property type="protein sequence ID" value="PSJ43787.1"/>
    <property type="molecule type" value="Genomic_DNA"/>
</dbReference>
<dbReference type="InterPro" id="IPR036365">
    <property type="entry name" value="PGBD-like_sf"/>
</dbReference>
<evidence type="ECO:0000256" key="1">
    <source>
        <dbReference type="SAM" id="MobiDB-lite"/>
    </source>
</evidence>
<protein>
    <recommendedName>
        <fullName evidence="2">Peptidoglycan binding-like domain-containing protein</fullName>
    </recommendedName>
</protein>
<dbReference type="AlphaFoldDB" id="A0A2P7R0P6"/>
<proteinExistence type="predicted"/>
<dbReference type="Proteomes" id="UP000240243">
    <property type="component" value="Unassembled WGS sequence"/>
</dbReference>
<name>A0A2P7R0P6_9GAMM</name>
<dbReference type="InterPro" id="IPR002477">
    <property type="entry name" value="Peptidoglycan-bd-like"/>
</dbReference>
<dbReference type="Pfam" id="PF01471">
    <property type="entry name" value="PG_binding_1"/>
    <property type="match status" value="1"/>
</dbReference>
<organism evidence="3 4">
    <name type="scientific">Zobellella endophytica</name>
    <dbReference type="NCBI Taxonomy" id="2116700"/>
    <lineage>
        <taxon>Bacteria</taxon>
        <taxon>Pseudomonadati</taxon>
        <taxon>Pseudomonadota</taxon>
        <taxon>Gammaproteobacteria</taxon>
        <taxon>Aeromonadales</taxon>
        <taxon>Aeromonadaceae</taxon>
        <taxon>Zobellella</taxon>
    </lineage>
</organism>
<evidence type="ECO:0000313" key="3">
    <source>
        <dbReference type="EMBL" id="PSJ43787.1"/>
    </source>
</evidence>
<feature type="compositionally biased region" description="Low complexity" evidence="1">
    <location>
        <begin position="194"/>
        <end position="215"/>
    </location>
</feature>